<evidence type="ECO:0000313" key="4">
    <source>
        <dbReference type="EMBL" id="MFC5566830.1"/>
    </source>
</evidence>
<comment type="caution">
    <text evidence="4">The sequence shown here is derived from an EMBL/GenBank/DDBJ whole genome shotgun (WGS) entry which is preliminary data.</text>
</comment>
<dbReference type="SUPFAM" id="SSF51735">
    <property type="entry name" value="NAD(P)-binding Rossmann-fold domains"/>
    <property type="match status" value="1"/>
</dbReference>
<dbReference type="Gene3D" id="3.30.360.10">
    <property type="entry name" value="Dihydrodipicolinate Reductase, domain 2"/>
    <property type="match status" value="1"/>
</dbReference>
<organism evidence="4 5">
    <name type="scientific">Rubellimicrobium aerolatum</name>
    <dbReference type="NCBI Taxonomy" id="490979"/>
    <lineage>
        <taxon>Bacteria</taxon>
        <taxon>Pseudomonadati</taxon>
        <taxon>Pseudomonadota</taxon>
        <taxon>Alphaproteobacteria</taxon>
        <taxon>Rhodobacterales</taxon>
        <taxon>Roseobacteraceae</taxon>
        <taxon>Rubellimicrobium</taxon>
    </lineage>
</organism>
<dbReference type="PANTHER" id="PTHR43818">
    <property type="entry name" value="BCDNA.GH03377"/>
    <property type="match status" value="1"/>
</dbReference>
<dbReference type="InterPro" id="IPR036291">
    <property type="entry name" value="NAD(P)-bd_dom_sf"/>
</dbReference>
<accession>A0ABW0SD49</accession>
<dbReference type="PANTHER" id="PTHR43818:SF11">
    <property type="entry name" value="BCDNA.GH03377"/>
    <property type="match status" value="1"/>
</dbReference>
<dbReference type="Proteomes" id="UP001596056">
    <property type="component" value="Unassembled WGS sequence"/>
</dbReference>
<dbReference type="Gene3D" id="3.40.50.720">
    <property type="entry name" value="NAD(P)-binding Rossmann-like Domain"/>
    <property type="match status" value="1"/>
</dbReference>
<dbReference type="InterPro" id="IPR000683">
    <property type="entry name" value="Gfo/Idh/MocA-like_OxRdtase_N"/>
</dbReference>
<dbReference type="SUPFAM" id="SSF55347">
    <property type="entry name" value="Glyceraldehyde-3-phosphate dehydrogenase-like, C-terminal domain"/>
    <property type="match status" value="1"/>
</dbReference>
<keyword evidence="1" id="KW-0560">Oxidoreductase</keyword>
<feature type="domain" description="GFO/IDH/MocA-like oxidoreductase" evidence="3">
    <location>
        <begin position="129"/>
        <end position="236"/>
    </location>
</feature>
<dbReference type="Pfam" id="PF01408">
    <property type="entry name" value="GFO_IDH_MocA"/>
    <property type="match status" value="1"/>
</dbReference>
<proteinExistence type="predicted"/>
<protein>
    <submittedName>
        <fullName evidence="4">Gfo/Idh/MocA family oxidoreductase</fullName>
    </submittedName>
</protein>
<dbReference type="InterPro" id="IPR055170">
    <property type="entry name" value="GFO_IDH_MocA-like_dom"/>
</dbReference>
<dbReference type="Pfam" id="PF22725">
    <property type="entry name" value="GFO_IDH_MocA_C3"/>
    <property type="match status" value="1"/>
</dbReference>
<gene>
    <name evidence="4" type="ORF">ACFPOC_10450</name>
</gene>
<dbReference type="EMBL" id="JBHSNA010000008">
    <property type="protein sequence ID" value="MFC5566830.1"/>
    <property type="molecule type" value="Genomic_DNA"/>
</dbReference>
<sequence length="326" mass="34513">MSLAVGIIGAGVMGAFHARLLREGTGHARLAAVCDTDPQRAAQAAEGARVHSDPLALIADPQVEAVVVASPDATHAPLALACLAAGKPVLLEKPIAATAAEGWRVLEAEAARGRRLVTVGYMRRFDAAYLEMKSVADTGDIGTPVLLHNVHRNPSAPDWFAGPMPITNSFVHEIDVSRWLLGSEMVAARVHAGPGGEPLLIALTTDRGELVSTEVNINARYGYHVHAELVCREGTISMAQPELTAVNSALRHASAYPDNWVPRFAQAYRDQMQAWVRSVSSGIPVGASAWDGYCATAVAEQVAQGLDGCEVQVTLPPIPALYEAAR</sequence>
<dbReference type="RefSeq" id="WP_209841569.1">
    <property type="nucleotide sequence ID" value="NZ_JAGGJP010000011.1"/>
</dbReference>
<evidence type="ECO:0000256" key="1">
    <source>
        <dbReference type="ARBA" id="ARBA00023002"/>
    </source>
</evidence>
<evidence type="ECO:0000313" key="5">
    <source>
        <dbReference type="Proteomes" id="UP001596056"/>
    </source>
</evidence>
<dbReference type="InterPro" id="IPR050463">
    <property type="entry name" value="Gfo/Idh/MocA_oxidrdct_glycsds"/>
</dbReference>
<reference evidence="5" key="1">
    <citation type="journal article" date="2019" name="Int. J. Syst. Evol. Microbiol.">
        <title>The Global Catalogue of Microorganisms (GCM) 10K type strain sequencing project: providing services to taxonomists for standard genome sequencing and annotation.</title>
        <authorList>
            <consortium name="The Broad Institute Genomics Platform"/>
            <consortium name="The Broad Institute Genome Sequencing Center for Infectious Disease"/>
            <person name="Wu L."/>
            <person name="Ma J."/>
        </authorList>
    </citation>
    <scope>NUCLEOTIDE SEQUENCE [LARGE SCALE GENOMIC DNA]</scope>
    <source>
        <strain evidence="5">KACC 11588</strain>
    </source>
</reference>
<evidence type="ECO:0000259" key="3">
    <source>
        <dbReference type="Pfam" id="PF22725"/>
    </source>
</evidence>
<feature type="domain" description="Gfo/Idh/MocA-like oxidoreductase N-terminal" evidence="2">
    <location>
        <begin position="4"/>
        <end position="121"/>
    </location>
</feature>
<evidence type="ECO:0000259" key="2">
    <source>
        <dbReference type="Pfam" id="PF01408"/>
    </source>
</evidence>
<name>A0ABW0SD49_9RHOB</name>
<keyword evidence="5" id="KW-1185">Reference proteome</keyword>